<dbReference type="PROSITE" id="PS50902">
    <property type="entry name" value="FLAVODOXIN_LIKE"/>
    <property type="match status" value="1"/>
</dbReference>
<dbReference type="GO" id="GO:0070819">
    <property type="term" value="F:menaquinone-dependent protoporphyrinogen oxidase activity"/>
    <property type="evidence" value="ECO:0007669"/>
    <property type="project" value="TreeGrafter"/>
</dbReference>
<dbReference type="InterPro" id="IPR008254">
    <property type="entry name" value="Flavodoxin/NO_synth"/>
</dbReference>
<evidence type="ECO:0000313" key="2">
    <source>
        <dbReference type="EMBL" id="KPL77261.1"/>
    </source>
</evidence>
<evidence type="ECO:0000259" key="1">
    <source>
        <dbReference type="PROSITE" id="PS50902"/>
    </source>
</evidence>
<dbReference type="EMBL" id="LGCL01000023">
    <property type="protein sequence ID" value="KPL77261.1"/>
    <property type="molecule type" value="Genomic_DNA"/>
</dbReference>
<evidence type="ECO:0000313" key="3">
    <source>
        <dbReference type="Proteomes" id="UP000050417"/>
    </source>
</evidence>
<dbReference type="Pfam" id="PF12724">
    <property type="entry name" value="Flavodoxin_5"/>
    <property type="match status" value="1"/>
</dbReference>
<dbReference type="InterPro" id="IPR052200">
    <property type="entry name" value="Protoporphyrinogen_IX_DH"/>
</dbReference>
<dbReference type="GO" id="GO:0010181">
    <property type="term" value="F:FMN binding"/>
    <property type="evidence" value="ECO:0007669"/>
    <property type="project" value="InterPro"/>
</dbReference>
<organism evidence="2 3">
    <name type="scientific">Ornatilinea apprima</name>
    <dbReference type="NCBI Taxonomy" id="1134406"/>
    <lineage>
        <taxon>Bacteria</taxon>
        <taxon>Bacillati</taxon>
        <taxon>Chloroflexota</taxon>
        <taxon>Anaerolineae</taxon>
        <taxon>Anaerolineales</taxon>
        <taxon>Anaerolineaceae</taxon>
        <taxon>Ornatilinea</taxon>
    </lineage>
</organism>
<dbReference type="InterPro" id="IPR026816">
    <property type="entry name" value="Flavodoxin_dom"/>
</dbReference>
<dbReference type="STRING" id="1134406.ADN00_08970"/>
<dbReference type="Proteomes" id="UP000050417">
    <property type="component" value="Unassembled WGS sequence"/>
</dbReference>
<dbReference type="InterPro" id="IPR029039">
    <property type="entry name" value="Flavoprotein-like_sf"/>
</dbReference>
<sequence length="171" mass="19682">MPDTLLVGYASQSGSTEEVAEFIALNLAEHGYMIDLLSVNYIRKLTGYRLIVLGAPLYYSHLHRDMRRFLKAHQSELTVTPVAFYALGPVHKTDEEYNGAKNQLAKELAKLNWFKPFDVQLFTGMIDPAKLGFPYKLIPRIRELEMTDERNWDQISAWVESLAKKLENDIF</sequence>
<dbReference type="PANTHER" id="PTHR38030:SF2">
    <property type="entry name" value="PROTOPORPHYRINOGEN IX DEHYDROGENASE [QUINONE]"/>
    <property type="match status" value="1"/>
</dbReference>
<name>A0A0P6XAK9_9CHLR</name>
<dbReference type="Gene3D" id="3.40.50.360">
    <property type="match status" value="1"/>
</dbReference>
<dbReference type="SUPFAM" id="SSF52218">
    <property type="entry name" value="Flavoproteins"/>
    <property type="match status" value="1"/>
</dbReference>
<dbReference type="PANTHER" id="PTHR38030">
    <property type="entry name" value="PROTOPORPHYRINOGEN IX DEHYDROGENASE [MENAQUINONE]"/>
    <property type="match status" value="1"/>
</dbReference>
<comment type="caution">
    <text evidence="2">The sequence shown here is derived from an EMBL/GenBank/DDBJ whole genome shotgun (WGS) entry which is preliminary data.</text>
</comment>
<dbReference type="RefSeq" id="WP_075062659.1">
    <property type="nucleotide sequence ID" value="NZ_LGCL01000023.1"/>
</dbReference>
<dbReference type="GO" id="GO:0006783">
    <property type="term" value="P:heme biosynthetic process"/>
    <property type="evidence" value="ECO:0007669"/>
    <property type="project" value="TreeGrafter"/>
</dbReference>
<keyword evidence="3" id="KW-1185">Reference proteome</keyword>
<dbReference type="AlphaFoldDB" id="A0A0P6XAK9"/>
<proteinExistence type="predicted"/>
<protein>
    <recommendedName>
        <fullName evidence="1">Flavodoxin-like domain-containing protein</fullName>
    </recommendedName>
</protein>
<dbReference type="OrthoDB" id="9795729at2"/>
<feature type="domain" description="Flavodoxin-like" evidence="1">
    <location>
        <begin position="5"/>
        <end position="163"/>
    </location>
</feature>
<accession>A0A0P6XAK9</accession>
<reference evidence="2 3" key="1">
    <citation type="submission" date="2015-07" db="EMBL/GenBank/DDBJ databases">
        <title>Genome sequence of Ornatilinea apprima DSM 23815.</title>
        <authorList>
            <person name="Hemp J."/>
            <person name="Ward L.M."/>
            <person name="Pace L.A."/>
            <person name="Fischer W.W."/>
        </authorList>
    </citation>
    <scope>NUCLEOTIDE SEQUENCE [LARGE SCALE GENOMIC DNA]</scope>
    <source>
        <strain evidence="2 3">P3M-1</strain>
    </source>
</reference>
<gene>
    <name evidence="2" type="ORF">ADN00_08970</name>
</gene>